<dbReference type="InterPro" id="IPR038696">
    <property type="entry name" value="IalB_sf"/>
</dbReference>
<dbReference type="Gene3D" id="2.60.40.1880">
    <property type="entry name" value="Invasion associated locus B (IalB) protein"/>
    <property type="match status" value="1"/>
</dbReference>
<evidence type="ECO:0000313" key="3">
    <source>
        <dbReference type="EMBL" id="MFC5508339.1"/>
    </source>
</evidence>
<organism evidence="3 4">
    <name type="scientific">Bosea massiliensis</name>
    <dbReference type="NCBI Taxonomy" id="151419"/>
    <lineage>
        <taxon>Bacteria</taxon>
        <taxon>Pseudomonadati</taxon>
        <taxon>Pseudomonadota</taxon>
        <taxon>Alphaproteobacteria</taxon>
        <taxon>Hyphomicrobiales</taxon>
        <taxon>Boseaceae</taxon>
        <taxon>Bosea</taxon>
    </lineage>
</organism>
<reference evidence="4" key="1">
    <citation type="journal article" date="2019" name="Int. J. Syst. Evol. Microbiol.">
        <title>The Global Catalogue of Microorganisms (GCM) 10K type strain sequencing project: providing services to taxonomists for standard genome sequencing and annotation.</title>
        <authorList>
            <consortium name="The Broad Institute Genomics Platform"/>
            <consortium name="The Broad Institute Genome Sequencing Center for Infectious Disease"/>
            <person name="Wu L."/>
            <person name="Ma J."/>
        </authorList>
    </citation>
    <scope>NUCLEOTIDE SEQUENCE [LARGE SCALE GENOMIC DNA]</scope>
    <source>
        <strain evidence="4">CCUG 43117</strain>
    </source>
</reference>
<dbReference type="InterPro" id="IPR010642">
    <property type="entry name" value="Invasion_prot_B"/>
</dbReference>
<accession>A0ABW0P958</accession>
<evidence type="ECO:0000256" key="1">
    <source>
        <dbReference type="SAM" id="MobiDB-lite"/>
    </source>
</evidence>
<feature type="region of interest" description="Disordered" evidence="1">
    <location>
        <begin position="19"/>
        <end position="48"/>
    </location>
</feature>
<dbReference type="Pfam" id="PF06776">
    <property type="entry name" value="IalB"/>
    <property type="match status" value="1"/>
</dbReference>
<keyword evidence="2" id="KW-0732">Signal</keyword>
<protein>
    <submittedName>
        <fullName evidence="3">Invasion associated locus B family protein</fullName>
    </submittedName>
</protein>
<name>A0ABW0P958_9HYPH</name>
<evidence type="ECO:0000256" key="2">
    <source>
        <dbReference type="SAM" id="SignalP"/>
    </source>
</evidence>
<feature type="compositionally biased region" description="Low complexity" evidence="1">
    <location>
        <begin position="19"/>
        <end position="38"/>
    </location>
</feature>
<sequence>MAGLLAMLGSSAALAQVPAGAGTPAPAAAAPQNSRAAPVSSSPDRTTASFGDWTLRCERPSVPVGATRICEIAQAIQIQGQQAPIAQIAIGRVNKSDPLKVTIVLPHNVTLSAQPGLLSEDKDAKPFGATWQRCLPIGCVAELVLRDDLVKRFRSLNEAGAILFKDGASRDIKLPFSMRGLSQALDALAREP</sequence>
<evidence type="ECO:0000313" key="4">
    <source>
        <dbReference type="Proteomes" id="UP001596060"/>
    </source>
</evidence>
<dbReference type="Proteomes" id="UP001596060">
    <property type="component" value="Unassembled WGS sequence"/>
</dbReference>
<feature type="signal peptide" evidence="2">
    <location>
        <begin position="1"/>
        <end position="15"/>
    </location>
</feature>
<dbReference type="RefSeq" id="WP_068074746.1">
    <property type="nucleotide sequence ID" value="NZ_JBHSLU010000082.1"/>
</dbReference>
<feature type="chain" id="PRO_5045181347" evidence="2">
    <location>
        <begin position="16"/>
        <end position="192"/>
    </location>
</feature>
<gene>
    <name evidence="3" type="ORF">ACFPN9_24140</name>
</gene>
<comment type="caution">
    <text evidence="3">The sequence shown here is derived from an EMBL/GenBank/DDBJ whole genome shotgun (WGS) entry which is preliminary data.</text>
</comment>
<dbReference type="EMBL" id="JBHSLU010000082">
    <property type="protein sequence ID" value="MFC5508339.1"/>
    <property type="molecule type" value="Genomic_DNA"/>
</dbReference>
<proteinExistence type="predicted"/>
<keyword evidence="4" id="KW-1185">Reference proteome</keyword>
<feature type="compositionally biased region" description="Polar residues" evidence="1">
    <location>
        <begin position="39"/>
        <end position="48"/>
    </location>
</feature>